<dbReference type="AlphaFoldDB" id="A0A9D4RFS6"/>
<proteinExistence type="predicted"/>
<evidence type="ECO:0000313" key="1">
    <source>
        <dbReference type="EMBL" id="KAH3865873.1"/>
    </source>
</evidence>
<keyword evidence="2" id="KW-1185">Reference proteome</keyword>
<name>A0A9D4RFS6_DREPO</name>
<evidence type="ECO:0000313" key="2">
    <source>
        <dbReference type="Proteomes" id="UP000828390"/>
    </source>
</evidence>
<reference evidence="1" key="2">
    <citation type="submission" date="2020-11" db="EMBL/GenBank/DDBJ databases">
        <authorList>
            <person name="McCartney M.A."/>
            <person name="Auch B."/>
            <person name="Kono T."/>
            <person name="Mallez S."/>
            <person name="Becker A."/>
            <person name="Gohl D.M."/>
            <person name="Silverstein K.A.T."/>
            <person name="Koren S."/>
            <person name="Bechman K.B."/>
            <person name="Herman A."/>
            <person name="Abrahante J.E."/>
            <person name="Garbe J."/>
        </authorList>
    </citation>
    <scope>NUCLEOTIDE SEQUENCE</scope>
    <source>
        <strain evidence="1">Duluth1</strain>
        <tissue evidence="1">Whole animal</tissue>
    </source>
</reference>
<accession>A0A9D4RFS6</accession>
<protein>
    <submittedName>
        <fullName evidence="1">Uncharacterized protein</fullName>
    </submittedName>
</protein>
<comment type="caution">
    <text evidence="1">The sequence shown here is derived from an EMBL/GenBank/DDBJ whole genome shotgun (WGS) entry which is preliminary data.</text>
</comment>
<dbReference type="Proteomes" id="UP000828390">
    <property type="component" value="Unassembled WGS sequence"/>
</dbReference>
<reference evidence="1" key="1">
    <citation type="journal article" date="2019" name="bioRxiv">
        <title>The Genome of the Zebra Mussel, Dreissena polymorpha: A Resource for Invasive Species Research.</title>
        <authorList>
            <person name="McCartney M.A."/>
            <person name="Auch B."/>
            <person name="Kono T."/>
            <person name="Mallez S."/>
            <person name="Zhang Y."/>
            <person name="Obille A."/>
            <person name="Becker A."/>
            <person name="Abrahante J.E."/>
            <person name="Garbe J."/>
            <person name="Badalamenti J.P."/>
            <person name="Herman A."/>
            <person name="Mangelson H."/>
            <person name="Liachko I."/>
            <person name="Sullivan S."/>
            <person name="Sone E.D."/>
            <person name="Koren S."/>
            <person name="Silverstein K.A.T."/>
            <person name="Beckman K.B."/>
            <person name="Gohl D.M."/>
        </authorList>
    </citation>
    <scope>NUCLEOTIDE SEQUENCE</scope>
    <source>
        <strain evidence="1">Duluth1</strain>
        <tissue evidence="1">Whole animal</tissue>
    </source>
</reference>
<dbReference type="EMBL" id="JAIWYP010000002">
    <property type="protein sequence ID" value="KAH3865873.1"/>
    <property type="molecule type" value="Genomic_DNA"/>
</dbReference>
<gene>
    <name evidence="1" type="ORF">DPMN_028917</name>
</gene>
<organism evidence="1 2">
    <name type="scientific">Dreissena polymorpha</name>
    <name type="common">Zebra mussel</name>
    <name type="synonym">Mytilus polymorpha</name>
    <dbReference type="NCBI Taxonomy" id="45954"/>
    <lineage>
        <taxon>Eukaryota</taxon>
        <taxon>Metazoa</taxon>
        <taxon>Spiralia</taxon>
        <taxon>Lophotrochozoa</taxon>
        <taxon>Mollusca</taxon>
        <taxon>Bivalvia</taxon>
        <taxon>Autobranchia</taxon>
        <taxon>Heteroconchia</taxon>
        <taxon>Euheterodonta</taxon>
        <taxon>Imparidentia</taxon>
        <taxon>Neoheterodontei</taxon>
        <taxon>Myida</taxon>
        <taxon>Dreissenoidea</taxon>
        <taxon>Dreissenidae</taxon>
        <taxon>Dreissena</taxon>
    </lineage>
</organism>
<sequence>MVENGAELGCVVRGQPNKFNKNDVTVTSQDQLEHPVPFGENEELVSYILLLQGHDDKAILKVVIILDHVHYCQRANLMFGHIFIRKHVVLKVRFFLNVKCQREIVVAVLSLDITR</sequence>